<proteinExistence type="inferred from homology"/>
<comment type="caution">
    <text evidence="14">The sequence shown here is derived from an EMBL/GenBank/DDBJ whole genome shotgun (WGS) entry which is preliminary data.</text>
</comment>
<comment type="similarity">
    <text evidence="3">Belongs to the NUF2 family.</text>
</comment>
<sequence>MTGQFWFPSMSVPEIVDAFNGWGFSVSNEQVAHPTTEFVMGIYSACLEQVTGITAAALQPPLDMVLEEVENKELYTQALSQNMLLHHLQRFADAARFHDFTAKDIYTPDAERTRSIFSAFINFVKFSEQCEAFVSGLRERSAAVIEERDRVAQQLAEARQKIEVIKARRAEDGPKCEALRQENTSMTEQLIKYKETQLTLLKDLETLKQEIETLLQRKEGVNNETAIVTEKINRTKGRIVQDPERIKRNIATMSVTTTEDKKTVATHEGKIRDLQTKITALLNIEKEVRSCIEQLQTIEKETNALDASQKALIDLRDQLDQKKGERLELEMRRERVHKQLSNAQVKLERAQQNAEERRAQSQQTLERLQEEYEKMVVDRQLNDKKVEELRAEADEIERQMAEHLKKSQAELTELLTEYWRLRHETEVYMETLANKLGMQVRST</sequence>
<keyword evidence="8" id="KW-0539">Nucleus</keyword>
<evidence type="ECO:0000256" key="4">
    <source>
        <dbReference type="ARBA" id="ARBA00022454"/>
    </source>
</evidence>
<evidence type="ECO:0000256" key="5">
    <source>
        <dbReference type="ARBA" id="ARBA00022618"/>
    </source>
</evidence>
<evidence type="ECO:0000256" key="6">
    <source>
        <dbReference type="ARBA" id="ARBA00022776"/>
    </source>
</evidence>
<evidence type="ECO:0000256" key="2">
    <source>
        <dbReference type="ARBA" id="ARBA00004584"/>
    </source>
</evidence>
<evidence type="ECO:0000256" key="11">
    <source>
        <dbReference type="SAM" id="Coils"/>
    </source>
</evidence>
<dbReference type="Gene3D" id="1.10.418.60">
    <property type="entry name" value="Ncd80 complex, Nuf2 subunit"/>
    <property type="match status" value="1"/>
</dbReference>
<evidence type="ECO:0000256" key="10">
    <source>
        <dbReference type="ARBA" id="ARBA00023328"/>
    </source>
</evidence>
<dbReference type="RefSeq" id="XP_047774247.1">
    <property type="nucleotide sequence ID" value="XM_047917766.1"/>
</dbReference>
<reference evidence="14 15" key="1">
    <citation type="journal article" date="2021" name="Environ. Microbiol.">
        <title>Gene family expansions and transcriptome signatures uncover fungal adaptations to wood decay.</title>
        <authorList>
            <person name="Hage H."/>
            <person name="Miyauchi S."/>
            <person name="Viragh M."/>
            <person name="Drula E."/>
            <person name="Min B."/>
            <person name="Chaduli D."/>
            <person name="Navarro D."/>
            <person name="Favel A."/>
            <person name="Norest M."/>
            <person name="Lesage-Meessen L."/>
            <person name="Balint B."/>
            <person name="Merenyi Z."/>
            <person name="de Eugenio L."/>
            <person name="Morin E."/>
            <person name="Martinez A.T."/>
            <person name="Baldrian P."/>
            <person name="Stursova M."/>
            <person name="Martinez M.J."/>
            <person name="Novotny C."/>
            <person name="Magnuson J.K."/>
            <person name="Spatafora J.W."/>
            <person name="Maurice S."/>
            <person name="Pangilinan J."/>
            <person name="Andreopoulos W."/>
            <person name="LaButti K."/>
            <person name="Hundley H."/>
            <person name="Na H."/>
            <person name="Kuo A."/>
            <person name="Barry K."/>
            <person name="Lipzen A."/>
            <person name="Henrissat B."/>
            <person name="Riley R."/>
            <person name="Ahrendt S."/>
            <person name="Nagy L.G."/>
            <person name="Grigoriev I.V."/>
            <person name="Martin F."/>
            <person name="Rosso M.N."/>
        </authorList>
    </citation>
    <scope>NUCLEOTIDE SEQUENCE [LARGE SCALE GENOMIC DNA]</scope>
    <source>
        <strain evidence="14 15">CIRM-BRFM 1785</strain>
    </source>
</reference>
<comment type="subcellular location">
    <subcellularLocation>
        <location evidence="2">Chromosome</location>
        <location evidence="2">Centromere</location>
    </subcellularLocation>
    <subcellularLocation>
        <location evidence="1">Nucleus</location>
    </subcellularLocation>
</comment>
<keyword evidence="15" id="KW-1185">Reference proteome</keyword>
<dbReference type="GeneID" id="71998498"/>
<evidence type="ECO:0000256" key="9">
    <source>
        <dbReference type="ARBA" id="ARBA00023306"/>
    </source>
</evidence>
<organism evidence="14 15">
    <name type="scientific">Rhodofomes roseus</name>
    <dbReference type="NCBI Taxonomy" id="34475"/>
    <lineage>
        <taxon>Eukaryota</taxon>
        <taxon>Fungi</taxon>
        <taxon>Dikarya</taxon>
        <taxon>Basidiomycota</taxon>
        <taxon>Agaricomycotina</taxon>
        <taxon>Agaricomycetes</taxon>
        <taxon>Polyporales</taxon>
        <taxon>Rhodofomes</taxon>
    </lineage>
</organism>
<name>A0ABQ8K3Z2_9APHY</name>
<keyword evidence="7 11" id="KW-0175">Coiled coil</keyword>
<feature type="coiled-coil region" evidence="11">
    <location>
        <begin position="141"/>
        <end position="224"/>
    </location>
</feature>
<dbReference type="Pfam" id="PF03800">
    <property type="entry name" value="Nuf2"/>
    <property type="match status" value="1"/>
</dbReference>
<evidence type="ECO:0000256" key="8">
    <source>
        <dbReference type="ARBA" id="ARBA00023242"/>
    </source>
</evidence>
<dbReference type="InterPro" id="IPR005549">
    <property type="entry name" value="Kinetochore_Nuf2_N"/>
</dbReference>
<evidence type="ECO:0000256" key="7">
    <source>
        <dbReference type="ARBA" id="ARBA00023054"/>
    </source>
</evidence>
<dbReference type="EMBL" id="JADCUA010000028">
    <property type="protein sequence ID" value="KAH9831000.1"/>
    <property type="molecule type" value="Genomic_DNA"/>
</dbReference>
<keyword evidence="4" id="KW-0158">Chromosome</keyword>
<evidence type="ECO:0000313" key="15">
    <source>
        <dbReference type="Proteomes" id="UP000814176"/>
    </source>
</evidence>
<keyword evidence="5" id="KW-0132">Cell division</keyword>
<dbReference type="Pfam" id="PF18595">
    <property type="entry name" value="Nuf2_DHR10-like"/>
    <property type="match status" value="1"/>
</dbReference>
<evidence type="ECO:0000256" key="3">
    <source>
        <dbReference type="ARBA" id="ARBA00005498"/>
    </source>
</evidence>
<feature type="domain" description="Nuf2 DHR10-like" evidence="13">
    <location>
        <begin position="256"/>
        <end position="370"/>
    </location>
</feature>
<protein>
    <submittedName>
        <fullName evidence="14">Nuf2 family-domain-containing protein</fullName>
    </submittedName>
</protein>
<keyword evidence="9" id="KW-0131">Cell cycle</keyword>
<evidence type="ECO:0000256" key="1">
    <source>
        <dbReference type="ARBA" id="ARBA00004123"/>
    </source>
</evidence>
<keyword evidence="10" id="KW-0137">Centromere</keyword>
<feature type="coiled-coil region" evidence="11">
    <location>
        <begin position="281"/>
        <end position="424"/>
    </location>
</feature>
<gene>
    <name evidence="14" type="ORF">C8Q71DRAFT_317325</name>
</gene>
<keyword evidence="6" id="KW-0498">Mitosis</keyword>
<dbReference type="InterPro" id="IPR041112">
    <property type="entry name" value="Nuf2_DHR10-like"/>
</dbReference>
<feature type="domain" description="Kinetochore protein Nuf2 N-terminal" evidence="12">
    <location>
        <begin position="5"/>
        <end position="132"/>
    </location>
</feature>
<dbReference type="Proteomes" id="UP000814176">
    <property type="component" value="Unassembled WGS sequence"/>
</dbReference>
<accession>A0ABQ8K3Z2</accession>
<evidence type="ECO:0000259" key="13">
    <source>
        <dbReference type="Pfam" id="PF18595"/>
    </source>
</evidence>
<evidence type="ECO:0000313" key="14">
    <source>
        <dbReference type="EMBL" id="KAH9831000.1"/>
    </source>
</evidence>
<dbReference type="InterPro" id="IPR038275">
    <property type="entry name" value="Nuf2_N_sf"/>
</dbReference>
<evidence type="ECO:0000259" key="12">
    <source>
        <dbReference type="Pfam" id="PF03800"/>
    </source>
</evidence>